<evidence type="ECO:0000256" key="7">
    <source>
        <dbReference type="PROSITE-ProRule" id="PRU00042"/>
    </source>
</evidence>
<feature type="compositionally biased region" description="Basic and acidic residues" evidence="8">
    <location>
        <begin position="356"/>
        <end position="369"/>
    </location>
</feature>
<dbReference type="Pfam" id="PF00096">
    <property type="entry name" value="zf-C2H2"/>
    <property type="match status" value="1"/>
</dbReference>
<feature type="compositionally biased region" description="Basic residues" evidence="8">
    <location>
        <begin position="239"/>
        <end position="251"/>
    </location>
</feature>
<dbReference type="PANTHER" id="PTHR45718">
    <property type="entry name" value="TRANSCRIPTIONAL ACTIVATOR CUBITUS INTERRUPTUS"/>
    <property type="match status" value="1"/>
</dbReference>
<dbReference type="PROSITE" id="PS50157">
    <property type="entry name" value="ZINC_FINGER_C2H2_2"/>
    <property type="match status" value="3"/>
</dbReference>
<keyword evidence="11" id="KW-1185">Reference proteome</keyword>
<dbReference type="Proteomes" id="UP000054350">
    <property type="component" value="Unassembled WGS sequence"/>
</dbReference>
<feature type="compositionally biased region" description="Low complexity" evidence="8">
    <location>
        <begin position="53"/>
        <end position="63"/>
    </location>
</feature>
<reference evidence="10 11" key="1">
    <citation type="submission" date="2009-11" db="EMBL/GenBank/DDBJ databases">
        <title>Annotation of Allomyces macrogynus ATCC 38327.</title>
        <authorList>
            <consortium name="The Broad Institute Genome Sequencing Platform"/>
            <person name="Russ C."/>
            <person name="Cuomo C."/>
            <person name="Burger G."/>
            <person name="Gray M.W."/>
            <person name="Holland P.W.H."/>
            <person name="King N."/>
            <person name="Lang F.B.F."/>
            <person name="Roger A.J."/>
            <person name="Ruiz-Trillo I."/>
            <person name="Young S.K."/>
            <person name="Zeng Q."/>
            <person name="Gargeya S."/>
            <person name="Fitzgerald M."/>
            <person name="Haas B."/>
            <person name="Abouelleil A."/>
            <person name="Alvarado L."/>
            <person name="Arachchi H.M."/>
            <person name="Berlin A."/>
            <person name="Chapman S.B."/>
            <person name="Gearin G."/>
            <person name="Goldberg J."/>
            <person name="Griggs A."/>
            <person name="Gujja S."/>
            <person name="Hansen M."/>
            <person name="Heiman D."/>
            <person name="Howarth C."/>
            <person name="Larimer J."/>
            <person name="Lui A."/>
            <person name="MacDonald P.J.P."/>
            <person name="McCowen C."/>
            <person name="Montmayeur A."/>
            <person name="Murphy C."/>
            <person name="Neiman D."/>
            <person name="Pearson M."/>
            <person name="Priest M."/>
            <person name="Roberts A."/>
            <person name="Saif S."/>
            <person name="Shea T."/>
            <person name="Sisk P."/>
            <person name="Stolte C."/>
            <person name="Sykes S."/>
            <person name="Wortman J."/>
            <person name="Nusbaum C."/>
            <person name="Birren B."/>
        </authorList>
    </citation>
    <scope>NUCLEOTIDE SEQUENCE [LARGE SCALE GENOMIC DNA]</scope>
    <source>
        <strain evidence="10 11">ATCC 38327</strain>
    </source>
</reference>
<feature type="domain" description="C2H2-type" evidence="9">
    <location>
        <begin position="180"/>
        <end position="209"/>
    </location>
</feature>
<dbReference type="PANTHER" id="PTHR45718:SF4">
    <property type="entry name" value="TRANSCRIPTIONAL ACTIVATOR CUBITUS INTERRUPTUS"/>
    <property type="match status" value="1"/>
</dbReference>
<evidence type="ECO:0000256" key="2">
    <source>
        <dbReference type="ARBA" id="ARBA00022723"/>
    </source>
</evidence>
<feature type="region of interest" description="Disordered" evidence="8">
    <location>
        <begin position="216"/>
        <end position="278"/>
    </location>
</feature>
<dbReference type="SMART" id="SM00355">
    <property type="entry name" value="ZnF_C2H2"/>
    <property type="match status" value="3"/>
</dbReference>
<evidence type="ECO:0000313" key="10">
    <source>
        <dbReference type="EMBL" id="KNE71763.1"/>
    </source>
</evidence>
<feature type="domain" description="C2H2-type" evidence="9">
    <location>
        <begin position="114"/>
        <end position="144"/>
    </location>
</feature>
<evidence type="ECO:0000256" key="6">
    <source>
        <dbReference type="ARBA" id="ARBA00023242"/>
    </source>
</evidence>
<dbReference type="VEuPathDB" id="FungiDB:AMAG_16067"/>
<keyword evidence="5" id="KW-0862">Zinc</keyword>
<evidence type="ECO:0000256" key="8">
    <source>
        <dbReference type="SAM" id="MobiDB-lite"/>
    </source>
</evidence>
<feature type="compositionally biased region" description="Acidic residues" evidence="8">
    <location>
        <begin position="260"/>
        <end position="278"/>
    </location>
</feature>
<reference evidence="11" key="2">
    <citation type="submission" date="2009-11" db="EMBL/GenBank/DDBJ databases">
        <title>The Genome Sequence of Allomyces macrogynus strain ATCC 38327.</title>
        <authorList>
            <consortium name="The Broad Institute Genome Sequencing Platform"/>
            <person name="Russ C."/>
            <person name="Cuomo C."/>
            <person name="Shea T."/>
            <person name="Young S.K."/>
            <person name="Zeng Q."/>
            <person name="Koehrsen M."/>
            <person name="Haas B."/>
            <person name="Borodovsky M."/>
            <person name="Guigo R."/>
            <person name="Alvarado L."/>
            <person name="Berlin A."/>
            <person name="Borenstein D."/>
            <person name="Chen Z."/>
            <person name="Engels R."/>
            <person name="Freedman E."/>
            <person name="Gellesch M."/>
            <person name="Goldberg J."/>
            <person name="Griggs A."/>
            <person name="Gujja S."/>
            <person name="Heiman D."/>
            <person name="Hepburn T."/>
            <person name="Howarth C."/>
            <person name="Jen D."/>
            <person name="Larson L."/>
            <person name="Lewis B."/>
            <person name="Mehta T."/>
            <person name="Park D."/>
            <person name="Pearson M."/>
            <person name="Roberts A."/>
            <person name="Saif S."/>
            <person name="Shenoy N."/>
            <person name="Sisk P."/>
            <person name="Stolte C."/>
            <person name="Sykes S."/>
            <person name="Walk T."/>
            <person name="White J."/>
            <person name="Yandava C."/>
            <person name="Burger G."/>
            <person name="Gray M.W."/>
            <person name="Holland P.W.H."/>
            <person name="King N."/>
            <person name="Lang F.B.F."/>
            <person name="Roger A.J."/>
            <person name="Ruiz-Trillo I."/>
            <person name="Lander E."/>
            <person name="Nusbaum C."/>
        </authorList>
    </citation>
    <scope>NUCLEOTIDE SEQUENCE [LARGE SCALE GENOMIC DNA]</scope>
    <source>
        <strain evidence="11">ATCC 38327</strain>
    </source>
</reference>
<feature type="region of interest" description="Disordered" evidence="8">
    <location>
        <begin position="1"/>
        <end position="102"/>
    </location>
</feature>
<dbReference type="InterPro" id="IPR043359">
    <property type="entry name" value="GLI-like"/>
</dbReference>
<feature type="compositionally biased region" description="Pro residues" evidence="8">
    <location>
        <begin position="15"/>
        <end position="30"/>
    </location>
</feature>
<dbReference type="GO" id="GO:0000981">
    <property type="term" value="F:DNA-binding transcription factor activity, RNA polymerase II-specific"/>
    <property type="evidence" value="ECO:0007669"/>
    <property type="project" value="TreeGrafter"/>
</dbReference>
<feature type="region of interest" description="Disordered" evidence="8">
    <location>
        <begin position="344"/>
        <end position="369"/>
    </location>
</feature>
<dbReference type="PROSITE" id="PS00028">
    <property type="entry name" value="ZINC_FINGER_C2H2_1"/>
    <property type="match status" value="2"/>
</dbReference>
<dbReference type="FunFam" id="3.30.160.60:FF:000201">
    <property type="entry name" value="C2H2 finger domain protein (Gli3)"/>
    <property type="match status" value="1"/>
</dbReference>
<dbReference type="FunFam" id="3.30.160.60:FF:000031">
    <property type="entry name" value="GLI family zinc finger 3"/>
    <property type="match status" value="1"/>
</dbReference>
<dbReference type="InterPro" id="IPR056436">
    <property type="entry name" value="Znf-C2H2_ZIC1-5/GLI1-3-like"/>
</dbReference>
<keyword evidence="3" id="KW-0677">Repeat</keyword>
<dbReference type="GO" id="GO:0008270">
    <property type="term" value="F:zinc ion binding"/>
    <property type="evidence" value="ECO:0007669"/>
    <property type="project" value="UniProtKB-KW"/>
</dbReference>
<dbReference type="EMBL" id="GG745374">
    <property type="protein sequence ID" value="KNE71763.1"/>
    <property type="molecule type" value="Genomic_DNA"/>
</dbReference>
<dbReference type="SUPFAM" id="SSF57667">
    <property type="entry name" value="beta-beta-alpha zinc fingers"/>
    <property type="match status" value="2"/>
</dbReference>
<proteinExistence type="predicted"/>
<sequence>MNWQPALPPGVYAPGVPPPRPAPPLGPPPTTTTMTANDDAHMTDNEHAGGGSSSARAPASASAITTAHDYDTEDDDAMTGSGHISSPPAPAARAIHNGDDASMPPAPARVGADFICQWRGCGLKFDDMAPLVQHLLDSHIGYKKGEYMCEWAGCTRKGMSQASRFSLIVHMRGHTGEKPFDCPIPECDRSFPRSDALSKHIKVHHAEHQLIDGEWRDLPPVLPKPAAPDPNSTSSTTRASKRLRSSSRRATARSAHVIDDGDATASEEDEPSDEETEDAALAALPDLAAKVAALRGRYQYEKQRRAVHQAELDAVVRELQGLQAAKDALLDRLIGMGFGRGVAPVSGASMPVAESSRGRERGPARTNES</sequence>
<evidence type="ECO:0000256" key="3">
    <source>
        <dbReference type="ARBA" id="ARBA00022737"/>
    </source>
</evidence>
<evidence type="ECO:0000256" key="1">
    <source>
        <dbReference type="ARBA" id="ARBA00004123"/>
    </source>
</evidence>
<name>A0A0L0TAB6_ALLM3</name>
<keyword evidence="2" id="KW-0479">Metal-binding</keyword>
<comment type="subcellular location">
    <subcellularLocation>
        <location evidence="1">Nucleus</location>
    </subcellularLocation>
</comment>
<dbReference type="InterPro" id="IPR036236">
    <property type="entry name" value="Znf_C2H2_sf"/>
</dbReference>
<dbReference type="OrthoDB" id="3437960at2759"/>
<dbReference type="AlphaFoldDB" id="A0A0L0TAB6"/>
<feature type="compositionally biased region" description="Basic and acidic residues" evidence="8">
    <location>
        <begin position="38"/>
        <end position="47"/>
    </location>
</feature>
<dbReference type="Pfam" id="PF23561">
    <property type="entry name" value="zf-C2H2_15"/>
    <property type="match status" value="1"/>
</dbReference>
<dbReference type="GO" id="GO:0005634">
    <property type="term" value="C:nucleus"/>
    <property type="evidence" value="ECO:0007669"/>
    <property type="project" value="UniProtKB-SubCell"/>
</dbReference>
<dbReference type="InterPro" id="IPR013087">
    <property type="entry name" value="Znf_C2H2_type"/>
</dbReference>
<gene>
    <name evidence="10" type="ORF">AMAG_16067</name>
</gene>
<protein>
    <recommendedName>
        <fullName evidence="9">C2H2-type domain-containing protein</fullName>
    </recommendedName>
</protein>
<evidence type="ECO:0000256" key="5">
    <source>
        <dbReference type="ARBA" id="ARBA00022833"/>
    </source>
</evidence>
<evidence type="ECO:0000256" key="4">
    <source>
        <dbReference type="ARBA" id="ARBA00022771"/>
    </source>
</evidence>
<evidence type="ECO:0000313" key="11">
    <source>
        <dbReference type="Proteomes" id="UP000054350"/>
    </source>
</evidence>
<keyword evidence="6" id="KW-0539">Nucleus</keyword>
<dbReference type="Gene3D" id="3.30.160.60">
    <property type="entry name" value="Classic Zinc Finger"/>
    <property type="match status" value="3"/>
</dbReference>
<dbReference type="GO" id="GO:0000978">
    <property type="term" value="F:RNA polymerase II cis-regulatory region sequence-specific DNA binding"/>
    <property type="evidence" value="ECO:0007669"/>
    <property type="project" value="TreeGrafter"/>
</dbReference>
<dbReference type="eggNOG" id="KOG1721">
    <property type="taxonomic scope" value="Eukaryota"/>
</dbReference>
<feature type="domain" description="C2H2-type" evidence="9">
    <location>
        <begin position="147"/>
        <end position="179"/>
    </location>
</feature>
<organism evidence="10 11">
    <name type="scientific">Allomyces macrogynus (strain ATCC 38327)</name>
    <name type="common">Allomyces javanicus var. macrogynus</name>
    <dbReference type="NCBI Taxonomy" id="578462"/>
    <lineage>
        <taxon>Eukaryota</taxon>
        <taxon>Fungi</taxon>
        <taxon>Fungi incertae sedis</taxon>
        <taxon>Blastocladiomycota</taxon>
        <taxon>Blastocladiomycetes</taxon>
        <taxon>Blastocladiales</taxon>
        <taxon>Blastocladiaceae</taxon>
        <taxon>Allomyces</taxon>
    </lineage>
</organism>
<keyword evidence="4 7" id="KW-0863">Zinc-finger</keyword>
<accession>A0A0L0TAB6</accession>
<evidence type="ECO:0000259" key="9">
    <source>
        <dbReference type="PROSITE" id="PS50157"/>
    </source>
</evidence>
<feature type="compositionally biased region" description="Low complexity" evidence="8">
    <location>
        <begin position="229"/>
        <end position="238"/>
    </location>
</feature>
<dbReference type="STRING" id="578462.A0A0L0TAB6"/>